<proteinExistence type="inferred from homology"/>
<dbReference type="Gene3D" id="3.20.20.60">
    <property type="entry name" value="Phosphoenolpyruvate-binding domains"/>
    <property type="match status" value="1"/>
</dbReference>
<evidence type="ECO:0000256" key="3">
    <source>
        <dbReference type="ARBA" id="ARBA00012618"/>
    </source>
</evidence>
<keyword evidence="6" id="KW-0566">Pantothenate biosynthesis</keyword>
<dbReference type="GO" id="GO:0005739">
    <property type="term" value="C:mitochondrion"/>
    <property type="evidence" value="ECO:0007669"/>
    <property type="project" value="TreeGrafter"/>
</dbReference>
<dbReference type="GO" id="GO:0003864">
    <property type="term" value="F:3-methyl-2-oxobutanoate hydroxymethyltransferase activity"/>
    <property type="evidence" value="ECO:0007669"/>
    <property type="project" value="UniProtKB-EC"/>
</dbReference>
<dbReference type="CDD" id="cd06557">
    <property type="entry name" value="KPHMT-like"/>
    <property type="match status" value="1"/>
</dbReference>
<evidence type="ECO:0000256" key="5">
    <source>
        <dbReference type="ARBA" id="ARBA00049172"/>
    </source>
</evidence>
<dbReference type="FunFam" id="3.20.20.60:FF:000003">
    <property type="entry name" value="3-methyl-2-oxobutanoate hydroxymethyltransferase"/>
    <property type="match status" value="1"/>
</dbReference>
<dbReference type="GO" id="GO:0015940">
    <property type="term" value="P:pantothenate biosynthetic process"/>
    <property type="evidence" value="ECO:0007669"/>
    <property type="project" value="UniProtKB-KW"/>
</dbReference>
<protein>
    <recommendedName>
        <fullName evidence="3 6">3-methyl-2-oxobutanoate hydroxymethyltransferase</fullName>
        <ecNumber evidence="3 6">2.1.2.11</ecNumber>
    </recommendedName>
</protein>
<comment type="pathway">
    <text evidence="1 6">Cofactor biosynthesis; (R)-pantothenate biosynthesis; (R)-pantoate from 3-methyl-2-oxobutanoate: step 1/2.</text>
</comment>
<dbReference type="InterPro" id="IPR015813">
    <property type="entry name" value="Pyrv/PenolPyrv_kinase-like_dom"/>
</dbReference>
<reference evidence="8" key="1">
    <citation type="submission" date="2023-07" db="EMBL/GenBank/DDBJ databases">
        <title>A draft genome of Kazachstania heterogenica Y-27499.</title>
        <authorList>
            <person name="Donic C."/>
            <person name="Kralova J.S."/>
            <person name="Fidel L."/>
            <person name="Ben-Dor S."/>
            <person name="Jung S."/>
        </authorList>
    </citation>
    <scope>NUCLEOTIDE SEQUENCE [LARGE SCALE GENOMIC DNA]</scope>
    <source>
        <strain evidence="8">Y27499</strain>
    </source>
</reference>
<dbReference type="NCBIfam" id="TIGR00222">
    <property type="entry name" value="panB"/>
    <property type="match status" value="1"/>
</dbReference>
<evidence type="ECO:0000256" key="2">
    <source>
        <dbReference type="ARBA" id="ARBA00008676"/>
    </source>
</evidence>
<comment type="function">
    <text evidence="6">Catalyzes the reversible reaction in which hydroxymethyl group from 5,10-methylenetetrahydrofolate is transferred onto alpha-ketoisovalerate to form ketopantoate.</text>
</comment>
<comment type="similarity">
    <text evidence="2 6">Belongs to the PanB family.</text>
</comment>
<organism evidence="7 8">
    <name type="scientific">Arxiozyma heterogenica</name>
    <dbReference type="NCBI Taxonomy" id="278026"/>
    <lineage>
        <taxon>Eukaryota</taxon>
        <taxon>Fungi</taxon>
        <taxon>Dikarya</taxon>
        <taxon>Ascomycota</taxon>
        <taxon>Saccharomycotina</taxon>
        <taxon>Saccharomycetes</taxon>
        <taxon>Saccharomycetales</taxon>
        <taxon>Saccharomycetaceae</taxon>
        <taxon>Arxiozyma</taxon>
    </lineage>
</organism>
<evidence type="ECO:0000256" key="4">
    <source>
        <dbReference type="ARBA" id="ARBA00022679"/>
    </source>
</evidence>
<evidence type="ECO:0000313" key="7">
    <source>
        <dbReference type="EMBL" id="KAK5778688.1"/>
    </source>
</evidence>
<gene>
    <name evidence="7" type="ORF">RI543_004359</name>
</gene>
<evidence type="ECO:0000313" key="8">
    <source>
        <dbReference type="Proteomes" id="UP001306508"/>
    </source>
</evidence>
<dbReference type="GO" id="GO:0000287">
    <property type="term" value="F:magnesium ion binding"/>
    <property type="evidence" value="ECO:0007669"/>
    <property type="project" value="TreeGrafter"/>
</dbReference>
<dbReference type="AlphaFoldDB" id="A0AAN7WFG0"/>
<name>A0AAN7WFG0_9SACH</name>
<sequence>MRVFGSIKRSSSILKNISRITNSIITTTTRPYSSYGSNNLPLQYTIHDIRNKYLKGIPISMGTAYDYITASWVNKAQYDMLLIGDSLAMTSLGYDSTTEVPFDEFKYHIKSVCRNREGPALVVSDMPFGSFESSIESGISNAIELLKLSPRLNTLKVEVGLLSTDKYTVEFVKQLCSRGIPVMGHIGLTPQRANSLGGFKVQGNKDPMEIVEIYKTAKKLQEIGCWSILLEAVPYRVATLITNCLSVPTIGIGAGNGTSGQVLVIADMLGMQPNAHTPKFVNKYNNLFETAYASLTQYKKDVETRKFPETGVHTFKIKDEIYDESLRIIEKNGL</sequence>
<accession>A0AAN7WFG0</accession>
<dbReference type="InterPro" id="IPR040442">
    <property type="entry name" value="Pyrv_kinase-like_dom_sf"/>
</dbReference>
<keyword evidence="4 6" id="KW-0808">Transferase</keyword>
<dbReference type="SUPFAM" id="SSF51621">
    <property type="entry name" value="Phosphoenolpyruvate/pyruvate domain"/>
    <property type="match status" value="1"/>
</dbReference>
<evidence type="ECO:0000256" key="1">
    <source>
        <dbReference type="ARBA" id="ARBA00005033"/>
    </source>
</evidence>
<evidence type="ECO:0000256" key="6">
    <source>
        <dbReference type="RuleBase" id="RU362100"/>
    </source>
</evidence>
<dbReference type="PANTHER" id="PTHR20881:SF0">
    <property type="entry name" value="3-METHYL-2-OXOBUTANOATE HYDROXYMETHYLTRANSFERASE"/>
    <property type="match status" value="1"/>
</dbReference>
<comment type="caution">
    <text evidence="7">The sequence shown here is derived from an EMBL/GenBank/DDBJ whole genome shotgun (WGS) entry which is preliminary data.</text>
</comment>
<keyword evidence="8" id="KW-1185">Reference proteome</keyword>
<dbReference type="Pfam" id="PF02548">
    <property type="entry name" value="Pantoate_transf"/>
    <property type="match status" value="1"/>
</dbReference>
<comment type="catalytic activity">
    <reaction evidence="5 6">
        <text>(6R)-5,10-methylene-5,6,7,8-tetrahydrofolate + 3-methyl-2-oxobutanoate + H2O = 2-dehydropantoate + (6S)-5,6,7,8-tetrahydrofolate</text>
        <dbReference type="Rhea" id="RHEA:11824"/>
        <dbReference type="ChEBI" id="CHEBI:11561"/>
        <dbReference type="ChEBI" id="CHEBI:11851"/>
        <dbReference type="ChEBI" id="CHEBI:15377"/>
        <dbReference type="ChEBI" id="CHEBI:15636"/>
        <dbReference type="ChEBI" id="CHEBI:57453"/>
        <dbReference type="EC" id="2.1.2.11"/>
    </reaction>
</comment>
<dbReference type="EMBL" id="JAWIZZ010000053">
    <property type="protein sequence ID" value="KAK5778688.1"/>
    <property type="molecule type" value="Genomic_DNA"/>
</dbReference>
<dbReference type="PANTHER" id="PTHR20881">
    <property type="entry name" value="3-METHYL-2-OXOBUTANOATE HYDROXYMETHYLTRANSFERASE"/>
    <property type="match status" value="1"/>
</dbReference>
<dbReference type="EC" id="2.1.2.11" evidence="3 6"/>
<dbReference type="HAMAP" id="MF_00156">
    <property type="entry name" value="PanB"/>
    <property type="match status" value="1"/>
</dbReference>
<dbReference type="InterPro" id="IPR003700">
    <property type="entry name" value="Pantoate_hydroxy_MeTrfase"/>
</dbReference>
<dbReference type="Proteomes" id="UP001306508">
    <property type="component" value="Unassembled WGS sequence"/>
</dbReference>